<reference evidence="1" key="1">
    <citation type="submission" date="2020-04" db="EMBL/GenBank/DDBJ databases">
        <authorList>
            <person name="Alioto T."/>
            <person name="Alioto T."/>
            <person name="Gomez Garrido J."/>
        </authorList>
    </citation>
    <scope>NUCLEOTIDE SEQUENCE</scope>
    <source>
        <strain evidence="1">A484AB</strain>
    </source>
</reference>
<dbReference type="OrthoDB" id="5983544at2759"/>
<proteinExistence type="predicted"/>
<dbReference type="PANTHER" id="PTHR11915">
    <property type="entry name" value="SPECTRIN/FILAMIN RELATED CYTOSKELETAL PROTEIN"/>
    <property type="match status" value="1"/>
</dbReference>
<organism evidence="1 2">
    <name type="scientific">Paramuricea clavata</name>
    <name type="common">Red gorgonian</name>
    <name type="synonym">Violescent sea-whip</name>
    <dbReference type="NCBI Taxonomy" id="317549"/>
    <lineage>
        <taxon>Eukaryota</taxon>
        <taxon>Metazoa</taxon>
        <taxon>Cnidaria</taxon>
        <taxon>Anthozoa</taxon>
        <taxon>Octocorallia</taxon>
        <taxon>Malacalcyonacea</taxon>
        <taxon>Plexauridae</taxon>
        <taxon>Paramuricea</taxon>
    </lineage>
</organism>
<dbReference type="InterPro" id="IPR001715">
    <property type="entry name" value="CH_dom"/>
</dbReference>
<comment type="caution">
    <text evidence="1">The sequence shown here is derived from an EMBL/GenBank/DDBJ whole genome shotgun (WGS) entry which is preliminary data.</text>
</comment>
<dbReference type="InterPro" id="IPR036872">
    <property type="entry name" value="CH_dom_sf"/>
</dbReference>
<keyword evidence="2" id="KW-1185">Reference proteome</keyword>
<protein>
    <submittedName>
        <fullName evidence="1">Utrophin-like, partial</fullName>
    </submittedName>
</protein>
<dbReference type="PROSITE" id="PS50021">
    <property type="entry name" value="CH"/>
    <property type="match status" value="1"/>
</dbReference>
<dbReference type="Gene3D" id="1.10.418.10">
    <property type="entry name" value="Calponin-like domain"/>
    <property type="match status" value="1"/>
</dbReference>
<evidence type="ECO:0000313" key="2">
    <source>
        <dbReference type="Proteomes" id="UP001152795"/>
    </source>
</evidence>
<dbReference type="SUPFAM" id="SSF47576">
    <property type="entry name" value="Calponin-homology domain, CH-domain"/>
    <property type="match status" value="1"/>
</dbReference>
<gene>
    <name evidence="1" type="ORF">PACLA_8A012205</name>
</gene>
<dbReference type="AlphaFoldDB" id="A0A7D9IB82"/>
<dbReference type="Proteomes" id="UP001152795">
    <property type="component" value="Unassembled WGS sequence"/>
</dbReference>
<dbReference type="EMBL" id="CACRXK020004107">
    <property type="protein sequence ID" value="CAB4001516.1"/>
    <property type="molecule type" value="Genomic_DNA"/>
</dbReference>
<dbReference type="SMART" id="SM00033">
    <property type="entry name" value="CH"/>
    <property type="match status" value="1"/>
</dbReference>
<evidence type="ECO:0000313" key="1">
    <source>
        <dbReference type="EMBL" id="CAB4001516.1"/>
    </source>
</evidence>
<name>A0A7D9IB82_PARCT</name>
<sequence length="187" mass="21053">MARPDSAIRHMIQTNVETQEEMNIRTFTKWINSKLGGKEPVVKDLIKDLQDGRVLLSLLEVLLKVKLRGEKGKLKFHKINNVNTALKALEERGLKLHGISAEAIVDGNKISILGLIWIIILHFQVQGIVFEEEEDPKQSDDPSPRKKSVASQAEVERLLIKWVQDVLKGQVISNTLTFSTTLSIVVL</sequence>
<accession>A0A7D9IB82</accession>
<dbReference type="Pfam" id="PF00307">
    <property type="entry name" value="CH"/>
    <property type="match status" value="1"/>
</dbReference>